<evidence type="ECO:0000259" key="1">
    <source>
        <dbReference type="Pfam" id="PF00501"/>
    </source>
</evidence>
<dbReference type="PROSITE" id="PS00455">
    <property type="entry name" value="AMP_BINDING"/>
    <property type="match status" value="1"/>
</dbReference>
<evidence type="ECO:0000313" key="2">
    <source>
        <dbReference type="EMBL" id="KAL1884004.1"/>
    </source>
</evidence>
<organism evidence="2 3">
    <name type="scientific">Diaporthe australafricana</name>
    <dbReference type="NCBI Taxonomy" id="127596"/>
    <lineage>
        <taxon>Eukaryota</taxon>
        <taxon>Fungi</taxon>
        <taxon>Dikarya</taxon>
        <taxon>Ascomycota</taxon>
        <taxon>Pezizomycotina</taxon>
        <taxon>Sordariomycetes</taxon>
        <taxon>Sordariomycetidae</taxon>
        <taxon>Diaporthales</taxon>
        <taxon>Diaporthaceae</taxon>
        <taxon>Diaporthe</taxon>
    </lineage>
</organism>
<dbReference type="Proteomes" id="UP001583177">
    <property type="component" value="Unassembled WGS sequence"/>
</dbReference>
<protein>
    <submittedName>
        <fullName evidence="2">NRPS-like protein biosynthetic cluster</fullName>
    </submittedName>
</protein>
<evidence type="ECO:0000313" key="3">
    <source>
        <dbReference type="Proteomes" id="UP001583177"/>
    </source>
</evidence>
<dbReference type="PANTHER" id="PTHR43201">
    <property type="entry name" value="ACYL-COA SYNTHETASE"/>
    <property type="match status" value="1"/>
</dbReference>
<dbReference type="Pfam" id="PF00501">
    <property type="entry name" value="AMP-binding"/>
    <property type="match status" value="1"/>
</dbReference>
<dbReference type="EMBL" id="JAWRVE010000001">
    <property type="protein sequence ID" value="KAL1884004.1"/>
    <property type="molecule type" value="Genomic_DNA"/>
</dbReference>
<gene>
    <name evidence="2" type="ORF">Daus18300_000113</name>
</gene>
<dbReference type="Gene3D" id="3.40.50.12780">
    <property type="entry name" value="N-terminal domain of ligase-like"/>
    <property type="match status" value="1"/>
</dbReference>
<proteinExistence type="predicted"/>
<name>A0ABR3Y6V4_9PEZI</name>
<accession>A0ABR3Y6V4</accession>
<dbReference type="Pfam" id="PF23562">
    <property type="entry name" value="AMP-binding_C_3"/>
    <property type="match status" value="1"/>
</dbReference>
<dbReference type="InterPro" id="IPR000873">
    <property type="entry name" value="AMP-dep_synth/lig_dom"/>
</dbReference>
<comment type="caution">
    <text evidence="2">The sequence shown here is derived from an EMBL/GenBank/DDBJ whole genome shotgun (WGS) entry which is preliminary data.</text>
</comment>
<dbReference type="SUPFAM" id="SSF56801">
    <property type="entry name" value="Acetyl-CoA synthetase-like"/>
    <property type="match status" value="1"/>
</dbReference>
<keyword evidence="3" id="KW-1185">Reference proteome</keyword>
<dbReference type="PANTHER" id="PTHR43201:SF3">
    <property type="entry name" value="ENZYME, PUTATIVE (JCVI)-RELATED"/>
    <property type="match status" value="1"/>
</dbReference>
<feature type="domain" description="AMP-dependent synthetase/ligase" evidence="1">
    <location>
        <begin position="13"/>
        <end position="334"/>
    </location>
</feature>
<dbReference type="InterPro" id="IPR042099">
    <property type="entry name" value="ANL_N_sf"/>
</dbReference>
<sequence>MGSELFVRKIDEKAEWMPHHTVVRFPNGPDWETAGYRSLTWRQYADGINKVAHWLDDKFGKSTDNDTIAYIGPSDMRYCFIFSALNKTNRKFLIPDGRFVKDGLGSLIKATDCKVWLHAEGEAFQPETAISELGVATHKFPSLEWCLDAERAPHYPYNKAYESSKHDEIVIIHTSGTTGPPKPIVMNNGFWAAGASSSALARRHWPKGISPDSFFGRSLILACPMRWLAGIIMVNNFAVFDNCVPILPPQDVIGLPADVFLKLLQLNYSVDGLLGFPFMVADLYNDERTREALKSLEFITYLGASLSRDIGDALCEHTRLGSVMGATESGGRYSFPPIDRRLWYTFQFIPEHHVRLVRQEGSGKSAGGSDDDDVYRLYIDRPPGGGPSVFQCAYWNFRMFEDVEAIDVQELWKPVRDVDGSTRWEFAGRADDWVKLLWMSKFHAEEIEFKLAQYTGIKHVVVGGSERAAPYVLIEVNDDLLDRDTESLLDEIYQKVIVRVNEDDAKQVGIPRETVFLAKKEKPIKLNVKGLALRREVEIDYKEEIDAAYEHLERANANRTRSKFIEYTN</sequence>
<dbReference type="InterPro" id="IPR020845">
    <property type="entry name" value="AMP-binding_CS"/>
</dbReference>
<reference evidence="2 3" key="1">
    <citation type="journal article" date="2024" name="IMA Fungus">
        <title>IMA Genome - F19 : A genome assembly and annotation guide to empower mycologists, including annotated draft genome sequences of Ceratocystis pirilliformis, Diaporthe australafricana, Fusarium ophioides, Paecilomyces lecythidis, and Sporothrix stenoceras.</title>
        <authorList>
            <person name="Aylward J."/>
            <person name="Wilson A.M."/>
            <person name="Visagie C.M."/>
            <person name="Spraker J."/>
            <person name="Barnes I."/>
            <person name="Buitendag C."/>
            <person name="Ceriani C."/>
            <person name="Del Mar Angel L."/>
            <person name="du Plessis D."/>
            <person name="Fuchs T."/>
            <person name="Gasser K."/>
            <person name="Kramer D."/>
            <person name="Li W."/>
            <person name="Munsamy K."/>
            <person name="Piso A."/>
            <person name="Price J.L."/>
            <person name="Sonnekus B."/>
            <person name="Thomas C."/>
            <person name="van der Nest A."/>
            <person name="van Dijk A."/>
            <person name="van Heerden A."/>
            <person name="van Vuuren N."/>
            <person name="Yilmaz N."/>
            <person name="Duong T.A."/>
            <person name="van der Merwe N.A."/>
            <person name="Wingfield M.J."/>
            <person name="Wingfield B.D."/>
        </authorList>
    </citation>
    <scope>NUCLEOTIDE SEQUENCE [LARGE SCALE GENOMIC DNA]</scope>
    <source>
        <strain evidence="2 3">CMW 18300</strain>
    </source>
</reference>